<reference evidence="7 8" key="1">
    <citation type="submission" date="2019-09" db="EMBL/GenBank/DDBJ databases">
        <authorList>
            <person name="Duangmal K."/>
            <person name="Teo W.F.A."/>
            <person name="Lipun K."/>
        </authorList>
    </citation>
    <scope>NUCLEOTIDE SEQUENCE [LARGE SCALE GENOMIC DNA]</scope>
    <source>
        <strain evidence="7 8">K1PN6</strain>
    </source>
</reference>
<comment type="similarity">
    <text evidence="2">Belongs to the bacterial solute-binding protein 8 family.</text>
</comment>
<evidence type="ECO:0000256" key="4">
    <source>
        <dbReference type="ARBA" id="ARBA00022729"/>
    </source>
</evidence>
<dbReference type="EMBL" id="VMNX01000018">
    <property type="protein sequence ID" value="MPY48574.1"/>
    <property type="molecule type" value="Genomic_DNA"/>
</dbReference>
<dbReference type="InterPro" id="IPR002491">
    <property type="entry name" value="ABC_transptr_periplasmic_BD"/>
</dbReference>
<organism evidence="7 8">
    <name type="scientific">Streptomyces acidicola</name>
    <dbReference type="NCBI Taxonomy" id="2596892"/>
    <lineage>
        <taxon>Bacteria</taxon>
        <taxon>Bacillati</taxon>
        <taxon>Actinomycetota</taxon>
        <taxon>Actinomycetes</taxon>
        <taxon>Kitasatosporales</taxon>
        <taxon>Streptomycetaceae</taxon>
        <taxon>Streptomyces</taxon>
    </lineage>
</organism>
<gene>
    <name evidence="7" type="ORF">FPZ41_08350</name>
</gene>
<dbReference type="PROSITE" id="PS50983">
    <property type="entry name" value="FE_B12_PBP"/>
    <property type="match status" value="1"/>
</dbReference>
<name>A0A5N8WPU1_9ACTN</name>
<proteinExistence type="inferred from homology"/>
<dbReference type="CDD" id="cd01146">
    <property type="entry name" value="FhuD"/>
    <property type="match status" value="1"/>
</dbReference>
<evidence type="ECO:0000259" key="6">
    <source>
        <dbReference type="PROSITE" id="PS50983"/>
    </source>
</evidence>
<dbReference type="Gene3D" id="3.40.50.1980">
    <property type="entry name" value="Nitrogenase molybdenum iron protein domain"/>
    <property type="match status" value="2"/>
</dbReference>
<dbReference type="InterPro" id="IPR051313">
    <property type="entry name" value="Bact_iron-sidero_bind"/>
</dbReference>
<dbReference type="Proteomes" id="UP000373149">
    <property type="component" value="Unassembled WGS sequence"/>
</dbReference>
<evidence type="ECO:0000256" key="1">
    <source>
        <dbReference type="ARBA" id="ARBA00004196"/>
    </source>
</evidence>
<sequence>MSLPALTLGRRVSIVFASASLLALTACSGGDAGDGEKQADSKAGGYPRTITHAMGKTTIGNKPKTVAALDSSYVDAAVALGIKVVAATRYPAASEQLPDYLPAEDKKFAADAKIVGEQDAPDVEKLYDAKPDVIVSAKIRHEKIYDELSNVAPTIFSESTGLTWKDNIRLLGKAFDKEKVAEDKINAYEERAAKIGAAIKKKHGADTSVSLARFTEGESTVRLYSSASFPGTVFSDTGLQRAKGQPDVKDSIKIDLSQEEISKLDADRIFVATYADPRENKENPKKRFQANPLWGALKGETTDVDDTSWITSVSLQGANVILDDLAEQFGVDPARS</sequence>
<feature type="chain" id="PRO_5024450665" evidence="5">
    <location>
        <begin position="33"/>
        <end position="336"/>
    </location>
</feature>
<evidence type="ECO:0000313" key="8">
    <source>
        <dbReference type="Proteomes" id="UP000373149"/>
    </source>
</evidence>
<dbReference type="PANTHER" id="PTHR30532:SF21">
    <property type="entry name" value="SIDEROPHORE-BINDING LIPOPROTEIN YFIY-RELATED"/>
    <property type="match status" value="1"/>
</dbReference>
<feature type="signal peptide" evidence="5">
    <location>
        <begin position="1"/>
        <end position="32"/>
    </location>
</feature>
<comment type="subcellular location">
    <subcellularLocation>
        <location evidence="1">Cell envelope</location>
    </subcellularLocation>
</comment>
<dbReference type="GO" id="GO:1901678">
    <property type="term" value="P:iron coordination entity transport"/>
    <property type="evidence" value="ECO:0007669"/>
    <property type="project" value="UniProtKB-ARBA"/>
</dbReference>
<comment type="caution">
    <text evidence="7">The sequence shown here is derived from an EMBL/GenBank/DDBJ whole genome shotgun (WGS) entry which is preliminary data.</text>
</comment>
<feature type="domain" description="Fe/B12 periplasmic-binding" evidence="6">
    <location>
        <begin position="65"/>
        <end position="333"/>
    </location>
</feature>
<dbReference type="RefSeq" id="WP_152860592.1">
    <property type="nucleotide sequence ID" value="NZ_VMNX01000018.1"/>
</dbReference>
<keyword evidence="3" id="KW-0813">Transport</keyword>
<dbReference type="PANTHER" id="PTHR30532">
    <property type="entry name" value="IRON III DICITRATE-BINDING PERIPLASMIC PROTEIN"/>
    <property type="match status" value="1"/>
</dbReference>
<dbReference type="AlphaFoldDB" id="A0A5N8WPU1"/>
<dbReference type="Pfam" id="PF01497">
    <property type="entry name" value="Peripla_BP_2"/>
    <property type="match status" value="1"/>
</dbReference>
<protein>
    <submittedName>
        <fullName evidence="7">Iron-siderophore ABC transporter substrate-binding protein</fullName>
    </submittedName>
</protein>
<evidence type="ECO:0000313" key="7">
    <source>
        <dbReference type="EMBL" id="MPY48574.1"/>
    </source>
</evidence>
<evidence type="ECO:0000256" key="2">
    <source>
        <dbReference type="ARBA" id="ARBA00008814"/>
    </source>
</evidence>
<evidence type="ECO:0000256" key="5">
    <source>
        <dbReference type="SAM" id="SignalP"/>
    </source>
</evidence>
<dbReference type="SUPFAM" id="SSF53807">
    <property type="entry name" value="Helical backbone' metal receptor"/>
    <property type="match status" value="1"/>
</dbReference>
<dbReference type="GO" id="GO:0030288">
    <property type="term" value="C:outer membrane-bounded periplasmic space"/>
    <property type="evidence" value="ECO:0007669"/>
    <property type="project" value="TreeGrafter"/>
</dbReference>
<keyword evidence="4 5" id="KW-0732">Signal</keyword>
<evidence type="ECO:0000256" key="3">
    <source>
        <dbReference type="ARBA" id="ARBA00022448"/>
    </source>
</evidence>
<accession>A0A5N8WPU1</accession>
<keyword evidence="8" id="KW-1185">Reference proteome</keyword>